<accession>A0A3P3VZE4</accession>
<reference evidence="4 5" key="1">
    <citation type="submission" date="2018-11" db="EMBL/GenBank/DDBJ databases">
        <title>YIM 102482-1 draft genome.</title>
        <authorList>
            <person name="Li G."/>
            <person name="Jiang Y."/>
        </authorList>
    </citation>
    <scope>NUCLEOTIDE SEQUENCE [LARGE SCALE GENOMIC DNA]</scope>
    <source>
        <strain evidence="4 5">YIM 102482-1</strain>
    </source>
</reference>
<evidence type="ECO:0000256" key="3">
    <source>
        <dbReference type="SAM" id="Phobius"/>
    </source>
</evidence>
<organism evidence="4 5">
    <name type="scientific">Gulosibacter macacae</name>
    <dbReference type="NCBI Taxonomy" id="2488791"/>
    <lineage>
        <taxon>Bacteria</taxon>
        <taxon>Bacillati</taxon>
        <taxon>Actinomycetota</taxon>
        <taxon>Actinomycetes</taxon>
        <taxon>Micrococcales</taxon>
        <taxon>Microbacteriaceae</taxon>
        <taxon>Gulosibacter</taxon>
    </lineage>
</organism>
<keyword evidence="5" id="KW-1185">Reference proteome</keyword>
<comment type="caution">
    <text evidence="4">The sequence shown here is derived from an EMBL/GenBank/DDBJ whole genome shotgun (WGS) entry which is preliminary data.</text>
</comment>
<feature type="region of interest" description="Disordered" evidence="2">
    <location>
        <begin position="337"/>
        <end position="356"/>
    </location>
</feature>
<protein>
    <submittedName>
        <fullName evidence="4">Uncharacterized protein</fullName>
    </submittedName>
</protein>
<keyword evidence="3" id="KW-0812">Transmembrane</keyword>
<dbReference type="Proteomes" id="UP000274391">
    <property type="component" value="Unassembled WGS sequence"/>
</dbReference>
<evidence type="ECO:0000256" key="2">
    <source>
        <dbReference type="SAM" id="MobiDB-lite"/>
    </source>
</evidence>
<keyword evidence="3" id="KW-1133">Transmembrane helix</keyword>
<evidence type="ECO:0000313" key="5">
    <source>
        <dbReference type="Proteomes" id="UP000274391"/>
    </source>
</evidence>
<feature type="compositionally biased region" description="Basic and acidic residues" evidence="2">
    <location>
        <begin position="347"/>
        <end position="356"/>
    </location>
</feature>
<dbReference type="AlphaFoldDB" id="A0A3P3VZE4"/>
<gene>
    <name evidence="4" type="ORF">EG850_03920</name>
</gene>
<feature type="transmembrane region" description="Helical" evidence="3">
    <location>
        <begin position="6"/>
        <end position="28"/>
    </location>
</feature>
<evidence type="ECO:0000313" key="4">
    <source>
        <dbReference type="EMBL" id="RRJ87458.1"/>
    </source>
</evidence>
<proteinExistence type="predicted"/>
<name>A0A3P3VZE4_9MICO</name>
<feature type="transmembrane region" description="Helical" evidence="3">
    <location>
        <begin position="248"/>
        <end position="269"/>
    </location>
</feature>
<evidence type="ECO:0000256" key="1">
    <source>
        <dbReference type="SAM" id="Coils"/>
    </source>
</evidence>
<dbReference type="EMBL" id="RQVS01000004">
    <property type="protein sequence ID" value="RRJ87458.1"/>
    <property type="molecule type" value="Genomic_DNA"/>
</dbReference>
<dbReference type="RefSeq" id="WP_124970274.1">
    <property type="nucleotide sequence ID" value="NZ_RQVS01000004.1"/>
</dbReference>
<feature type="coiled-coil region" evidence="1">
    <location>
        <begin position="59"/>
        <end position="178"/>
    </location>
</feature>
<keyword evidence="1" id="KW-0175">Coiled coil</keyword>
<sequence length="443" mass="47350">MQEFGGTSGIALALIALLWVGLLVPGWVREHNERQLQRNAIRLQQTIRAMAATADQPEIVELEAKARTVRARQRELRRAEKLEVASQREQARLEAARREREALAAQERAAQELQEQELREETWRLAAQLRTAQLTAEREAAEAAMTDAQARREAAARARAAAQQAEELEARAAGLASSAQERWANGASGAERAVHRRITGEVIRPAGSLAREAAARRRRGRLASTIVGLLGAVLMVVTGAGLATGMVLGLAIACGVVGVLAFGGALWMLQRINKVAAATVSTPQAESVAEVAITPVVERAAFVVHDIEPRASPAAADTNSWTPVPVPAPLYLQRATADELEPPTPTDPDRPGREDQVDRDLAALLREEAEKSAEALRAMHREAEGAGFGGPARAEAGASRIEAITVGAGEWDRMGDVGALADELGASGDCADLDAVLRRRRAS</sequence>
<keyword evidence="3" id="KW-0472">Membrane</keyword>
<feature type="transmembrane region" description="Helical" evidence="3">
    <location>
        <begin position="222"/>
        <end position="242"/>
    </location>
</feature>
<dbReference type="OrthoDB" id="5126350at2"/>